<sequence length="80" mass="9108">MSRLRTGASFSSDSWLKGQLKMQEYMDNGCRLGWLIDPENKRVAIYRIGQPVEVLETPSNLSGEDVLQGFMLNLENIWSS</sequence>
<dbReference type="Pfam" id="PF05685">
    <property type="entry name" value="Uma2"/>
    <property type="match status" value="1"/>
</dbReference>
<dbReference type="InterPro" id="IPR008538">
    <property type="entry name" value="Uma2"/>
</dbReference>
<dbReference type="Proteomes" id="UP001301388">
    <property type="component" value="Unassembled WGS sequence"/>
</dbReference>
<evidence type="ECO:0000313" key="2">
    <source>
        <dbReference type="EMBL" id="MEA5477343.1"/>
    </source>
</evidence>
<reference evidence="2 3" key="1">
    <citation type="submission" date="2023-12" db="EMBL/GenBank/DDBJ databases">
        <title>Baltic Sea Cyanobacteria.</title>
        <authorList>
            <person name="Delbaje E."/>
            <person name="Fewer D.P."/>
            <person name="Shishido T.K."/>
        </authorList>
    </citation>
    <scope>NUCLEOTIDE SEQUENCE [LARGE SCALE GENOMIC DNA]</scope>
    <source>
        <strain evidence="2 3">UHCC 0370</strain>
    </source>
</reference>
<dbReference type="GO" id="GO:0004519">
    <property type="term" value="F:endonuclease activity"/>
    <property type="evidence" value="ECO:0007669"/>
    <property type="project" value="UniProtKB-KW"/>
</dbReference>
<dbReference type="EMBL" id="JAYGIE010000022">
    <property type="protein sequence ID" value="MEA5477343.1"/>
    <property type="molecule type" value="Genomic_DNA"/>
</dbReference>
<dbReference type="PANTHER" id="PTHR34107">
    <property type="entry name" value="SLL0198 PROTEIN-RELATED"/>
    <property type="match status" value="1"/>
</dbReference>
<comment type="caution">
    <text evidence="2">The sequence shown here is derived from an EMBL/GenBank/DDBJ whole genome shotgun (WGS) entry which is preliminary data.</text>
</comment>
<evidence type="ECO:0000259" key="1">
    <source>
        <dbReference type="Pfam" id="PF05685"/>
    </source>
</evidence>
<accession>A0ABU5TI71</accession>
<feature type="domain" description="Putative restriction endonuclease" evidence="1">
    <location>
        <begin position="13"/>
        <end position="74"/>
    </location>
</feature>
<keyword evidence="2" id="KW-0255">Endonuclease</keyword>
<dbReference type="Gene3D" id="3.90.1570.10">
    <property type="entry name" value="tt1808, chain A"/>
    <property type="match status" value="1"/>
</dbReference>
<dbReference type="SUPFAM" id="SSF52980">
    <property type="entry name" value="Restriction endonuclease-like"/>
    <property type="match status" value="1"/>
</dbReference>
<dbReference type="InterPro" id="IPR011335">
    <property type="entry name" value="Restrct_endonuc-II-like"/>
</dbReference>
<protein>
    <submittedName>
        <fullName evidence="2">Uma2 family endonuclease</fullName>
    </submittedName>
</protein>
<dbReference type="CDD" id="cd06260">
    <property type="entry name" value="DUF820-like"/>
    <property type="match status" value="1"/>
</dbReference>
<keyword evidence="2" id="KW-0540">Nuclease</keyword>
<evidence type="ECO:0000313" key="3">
    <source>
        <dbReference type="Proteomes" id="UP001301388"/>
    </source>
</evidence>
<keyword evidence="2" id="KW-0378">Hydrolase</keyword>
<dbReference type="PANTHER" id="PTHR34107:SF7">
    <property type="entry name" value="SLR2092 PROTEIN"/>
    <property type="match status" value="1"/>
</dbReference>
<proteinExistence type="predicted"/>
<name>A0ABU5TI71_9CYAN</name>
<organism evidence="2 3">
    <name type="scientific">Pseudanabaena galeata UHCC 0370</name>
    <dbReference type="NCBI Taxonomy" id="3110310"/>
    <lineage>
        <taxon>Bacteria</taxon>
        <taxon>Bacillati</taxon>
        <taxon>Cyanobacteriota</taxon>
        <taxon>Cyanophyceae</taxon>
        <taxon>Pseudanabaenales</taxon>
        <taxon>Pseudanabaenaceae</taxon>
        <taxon>Pseudanabaena</taxon>
    </lineage>
</organism>
<keyword evidence="3" id="KW-1185">Reference proteome</keyword>
<gene>
    <name evidence="2" type="ORF">VB774_06890</name>
</gene>
<dbReference type="InterPro" id="IPR012296">
    <property type="entry name" value="Nuclease_put_TT1808"/>
</dbReference>